<dbReference type="Proteomes" id="UP001501000">
    <property type="component" value="Unassembled WGS sequence"/>
</dbReference>
<comment type="caution">
    <text evidence="2">The sequence shown here is derived from an EMBL/GenBank/DDBJ whole genome shotgun (WGS) entry which is preliminary data.</text>
</comment>
<dbReference type="RefSeq" id="WP_345287105.1">
    <property type="nucleotide sequence ID" value="NZ_BAABAJ010000025.1"/>
</dbReference>
<feature type="compositionally biased region" description="Basic residues" evidence="1">
    <location>
        <begin position="68"/>
        <end position="80"/>
    </location>
</feature>
<protein>
    <submittedName>
        <fullName evidence="2">Uncharacterized protein</fullName>
    </submittedName>
</protein>
<keyword evidence="3" id="KW-1185">Reference proteome</keyword>
<proteinExistence type="predicted"/>
<evidence type="ECO:0000313" key="3">
    <source>
        <dbReference type="Proteomes" id="UP001501000"/>
    </source>
</evidence>
<name>A0ABP7N5K0_9ACTN</name>
<gene>
    <name evidence="2" type="ORF">GCM10022244_52620</name>
</gene>
<accession>A0ABP7N5K0</accession>
<organism evidence="2 3">
    <name type="scientific">Streptomyces gulbargensis</name>
    <dbReference type="NCBI Taxonomy" id="364901"/>
    <lineage>
        <taxon>Bacteria</taxon>
        <taxon>Bacillati</taxon>
        <taxon>Actinomycetota</taxon>
        <taxon>Actinomycetes</taxon>
        <taxon>Kitasatosporales</taxon>
        <taxon>Streptomycetaceae</taxon>
        <taxon>Streptomyces</taxon>
    </lineage>
</organism>
<feature type="region of interest" description="Disordered" evidence="1">
    <location>
        <begin position="61"/>
        <end position="80"/>
    </location>
</feature>
<evidence type="ECO:0000313" key="2">
    <source>
        <dbReference type="EMBL" id="GAA3937686.1"/>
    </source>
</evidence>
<dbReference type="EMBL" id="BAABAJ010000025">
    <property type="protein sequence ID" value="GAA3937686.1"/>
    <property type="molecule type" value="Genomic_DNA"/>
</dbReference>
<sequence length="80" mass="8208">MRAIDTVPFASRALTSPRPAAATVPLGAVPGAATAPSALSGPSAVRGRGTGLRAATLLPIPRGDRTKAARPRHRAPRRTY</sequence>
<evidence type="ECO:0000256" key="1">
    <source>
        <dbReference type="SAM" id="MobiDB-lite"/>
    </source>
</evidence>
<reference evidence="3" key="1">
    <citation type="journal article" date="2019" name="Int. J. Syst. Evol. Microbiol.">
        <title>The Global Catalogue of Microorganisms (GCM) 10K type strain sequencing project: providing services to taxonomists for standard genome sequencing and annotation.</title>
        <authorList>
            <consortium name="The Broad Institute Genomics Platform"/>
            <consortium name="The Broad Institute Genome Sequencing Center for Infectious Disease"/>
            <person name="Wu L."/>
            <person name="Ma J."/>
        </authorList>
    </citation>
    <scope>NUCLEOTIDE SEQUENCE [LARGE SCALE GENOMIC DNA]</scope>
    <source>
        <strain evidence="3">JCM 16956</strain>
    </source>
</reference>